<proteinExistence type="predicted"/>
<protein>
    <submittedName>
        <fullName evidence="2">Uncharacterized protein</fullName>
    </submittedName>
</protein>
<evidence type="ECO:0000256" key="1">
    <source>
        <dbReference type="SAM" id="MobiDB-lite"/>
    </source>
</evidence>
<gene>
    <name evidence="2" type="ORF">MPPM_5010</name>
</gene>
<feature type="region of interest" description="Disordered" evidence="1">
    <location>
        <begin position="1"/>
        <end position="67"/>
    </location>
</feature>
<evidence type="ECO:0000313" key="3">
    <source>
        <dbReference type="Proteomes" id="UP000218288"/>
    </source>
</evidence>
<accession>A0A160PKN3</accession>
<sequence>MDGIGEGIDRDETNSPAYRDGRGAAERREAADRNPHPAGSNEHRLWQAGHASVTAPDIVADKVGDFA</sequence>
<dbReference type="EMBL" id="AP014809">
    <property type="protein sequence ID" value="BAU93615.1"/>
    <property type="molecule type" value="Genomic_DNA"/>
</dbReference>
<name>A0A160PKN3_9HYPH</name>
<dbReference type="AlphaFoldDB" id="A0A160PKN3"/>
<dbReference type="RefSeq" id="WP_096487315.1">
    <property type="nucleotide sequence ID" value="NZ_AP014809.1"/>
</dbReference>
<evidence type="ECO:0000313" key="2">
    <source>
        <dbReference type="EMBL" id="BAU93615.1"/>
    </source>
</evidence>
<dbReference type="Proteomes" id="UP000218288">
    <property type="component" value="Chromosome"/>
</dbReference>
<reference evidence="2 3" key="1">
    <citation type="journal article" date="2016" name="Genome Announc.">
        <title>Complete Genome Sequence of Methylobacterium populi P-1M, Isolated from Pink-Pigmented Household Biofilm.</title>
        <authorList>
            <person name="Morohoshi T."/>
            <person name="Ikeda T."/>
        </authorList>
    </citation>
    <scope>NUCLEOTIDE SEQUENCE [LARGE SCALE GENOMIC DNA]</scope>
    <source>
        <strain evidence="2 3">P-1M</strain>
    </source>
</reference>
<feature type="compositionally biased region" description="Basic and acidic residues" evidence="1">
    <location>
        <begin position="7"/>
        <end position="45"/>
    </location>
</feature>
<dbReference type="OrthoDB" id="8251365at2"/>
<organism evidence="2 3">
    <name type="scientific">Methylorubrum populi</name>
    <dbReference type="NCBI Taxonomy" id="223967"/>
    <lineage>
        <taxon>Bacteria</taxon>
        <taxon>Pseudomonadati</taxon>
        <taxon>Pseudomonadota</taxon>
        <taxon>Alphaproteobacteria</taxon>
        <taxon>Hyphomicrobiales</taxon>
        <taxon>Methylobacteriaceae</taxon>
        <taxon>Methylorubrum</taxon>
    </lineage>
</organism>